<reference evidence="25 26" key="1">
    <citation type="submission" date="2019-10" db="EMBL/GenBank/DDBJ databases">
        <title>Whole-genome sequence of the extremophile Heliorestis acidaminivorans DSM 24790.</title>
        <authorList>
            <person name="Kyndt J.A."/>
            <person name="Meyer T.E."/>
        </authorList>
    </citation>
    <scope>NUCLEOTIDE SEQUENCE [LARGE SCALE GENOMIC DNA]</scope>
    <source>
        <strain evidence="25 26">DSM 24790</strain>
    </source>
</reference>
<dbReference type="Pfam" id="PF00512">
    <property type="entry name" value="HisKA"/>
    <property type="match status" value="1"/>
</dbReference>
<evidence type="ECO:0000256" key="7">
    <source>
        <dbReference type="ARBA" id="ARBA00022553"/>
    </source>
</evidence>
<feature type="transmembrane region" description="Helical" evidence="21">
    <location>
        <begin position="6"/>
        <end position="28"/>
    </location>
</feature>
<evidence type="ECO:0000256" key="8">
    <source>
        <dbReference type="ARBA" id="ARBA00022679"/>
    </source>
</evidence>
<dbReference type="Pfam" id="PF02743">
    <property type="entry name" value="dCache_1"/>
    <property type="match status" value="1"/>
</dbReference>
<evidence type="ECO:0000259" key="24">
    <source>
        <dbReference type="PROSITE" id="PS50885"/>
    </source>
</evidence>
<dbReference type="SUPFAM" id="SSF55874">
    <property type="entry name" value="ATPase domain of HSP90 chaperone/DNA topoisomerase II/histidine kinase"/>
    <property type="match status" value="1"/>
</dbReference>
<organism evidence="25 26">
    <name type="scientific">Heliorestis acidaminivorans</name>
    <dbReference type="NCBI Taxonomy" id="553427"/>
    <lineage>
        <taxon>Bacteria</taxon>
        <taxon>Bacillati</taxon>
        <taxon>Bacillota</taxon>
        <taxon>Clostridia</taxon>
        <taxon>Eubacteriales</taxon>
        <taxon>Heliobacteriaceae</taxon>
        <taxon>Heliorestis</taxon>
    </lineage>
</organism>
<feature type="coiled-coil region" evidence="20">
    <location>
        <begin position="411"/>
        <end position="445"/>
    </location>
</feature>
<evidence type="ECO:0000256" key="17">
    <source>
        <dbReference type="ARBA" id="ARBA00024867"/>
    </source>
</evidence>
<dbReference type="InterPro" id="IPR003660">
    <property type="entry name" value="HAMP_dom"/>
</dbReference>
<feature type="domain" description="HAMP" evidence="24">
    <location>
        <begin position="360"/>
        <end position="412"/>
    </location>
</feature>
<dbReference type="PANTHER" id="PTHR43047">
    <property type="entry name" value="TWO-COMPONENT HISTIDINE PROTEIN KINASE"/>
    <property type="match status" value="1"/>
</dbReference>
<evidence type="ECO:0000259" key="22">
    <source>
        <dbReference type="PROSITE" id="PS50109"/>
    </source>
</evidence>
<dbReference type="FunFam" id="1.10.287.130:FF:000038">
    <property type="entry name" value="Sensory transduction histidine kinase"/>
    <property type="match status" value="1"/>
</dbReference>
<evidence type="ECO:0000256" key="9">
    <source>
        <dbReference type="ARBA" id="ARBA00022692"/>
    </source>
</evidence>
<comment type="catalytic activity">
    <reaction evidence="1">
        <text>ATP + protein L-histidine = ADP + protein N-phospho-L-histidine.</text>
        <dbReference type="EC" id="2.7.13.3"/>
    </reaction>
</comment>
<dbReference type="InterPro" id="IPR005467">
    <property type="entry name" value="His_kinase_dom"/>
</dbReference>
<dbReference type="PROSITE" id="PS50109">
    <property type="entry name" value="HIS_KIN"/>
    <property type="match status" value="1"/>
</dbReference>
<dbReference type="GO" id="GO:0005524">
    <property type="term" value="F:ATP binding"/>
    <property type="evidence" value="ECO:0007669"/>
    <property type="project" value="UniProtKB-KW"/>
</dbReference>
<dbReference type="Gene3D" id="3.30.450.20">
    <property type="entry name" value="PAS domain"/>
    <property type="match status" value="1"/>
</dbReference>
<dbReference type="Proteomes" id="UP000468766">
    <property type="component" value="Unassembled WGS sequence"/>
</dbReference>
<dbReference type="EC" id="2.7.13.3" evidence="4"/>
<dbReference type="PRINTS" id="PR00344">
    <property type="entry name" value="BCTRLSENSOR"/>
</dbReference>
<dbReference type="SUPFAM" id="SSF158472">
    <property type="entry name" value="HAMP domain-like"/>
    <property type="match status" value="1"/>
</dbReference>
<dbReference type="SMART" id="SM00448">
    <property type="entry name" value="REC"/>
    <property type="match status" value="1"/>
</dbReference>
<evidence type="ECO:0000256" key="19">
    <source>
        <dbReference type="PROSITE-ProRule" id="PRU00169"/>
    </source>
</evidence>
<evidence type="ECO:0000256" key="18">
    <source>
        <dbReference type="ARBA" id="ARBA00074306"/>
    </source>
</evidence>
<evidence type="ECO:0000256" key="1">
    <source>
        <dbReference type="ARBA" id="ARBA00000085"/>
    </source>
</evidence>
<dbReference type="CDD" id="cd00082">
    <property type="entry name" value="HisKA"/>
    <property type="match status" value="1"/>
</dbReference>
<dbReference type="SUPFAM" id="SSF47384">
    <property type="entry name" value="Homodimeric domain of signal transducing histidine kinase"/>
    <property type="match status" value="1"/>
</dbReference>
<dbReference type="InterPro" id="IPR003594">
    <property type="entry name" value="HATPase_dom"/>
</dbReference>
<dbReference type="Pfam" id="PF02518">
    <property type="entry name" value="HATPase_c"/>
    <property type="match status" value="1"/>
</dbReference>
<dbReference type="EMBL" id="WBXO01000005">
    <property type="protein sequence ID" value="KAB2952634.1"/>
    <property type="molecule type" value="Genomic_DNA"/>
</dbReference>
<evidence type="ECO:0000256" key="4">
    <source>
        <dbReference type="ARBA" id="ARBA00012438"/>
    </source>
</evidence>
<dbReference type="InterPro" id="IPR029151">
    <property type="entry name" value="Sensor-like_sf"/>
</dbReference>
<evidence type="ECO:0000256" key="16">
    <source>
        <dbReference type="ARBA" id="ARBA00023306"/>
    </source>
</evidence>
<evidence type="ECO:0000313" key="26">
    <source>
        <dbReference type="Proteomes" id="UP000468766"/>
    </source>
</evidence>
<feature type="modified residue" description="4-aspartylphosphate" evidence="19">
    <location>
        <position position="750"/>
    </location>
</feature>
<dbReference type="OrthoDB" id="9790669at2"/>
<keyword evidence="12" id="KW-0067">ATP-binding</keyword>
<evidence type="ECO:0000256" key="3">
    <source>
        <dbReference type="ARBA" id="ARBA00006402"/>
    </source>
</evidence>
<evidence type="ECO:0000256" key="21">
    <source>
        <dbReference type="SAM" id="Phobius"/>
    </source>
</evidence>
<dbReference type="Gene3D" id="6.10.340.10">
    <property type="match status" value="1"/>
</dbReference>
<gene>
    <name evidence="25" type="ORF">F9B85_08215</name>
</gene>
<dbReference type="Pfam" id="PF00072">
    <property type="entry name" value="Response_reg"/>
    <property type="match status" value="1"/>
</dbReference>
<keyword evidence="10" id="KW-0547">Nucleotide-binding</keyword>
<dbReference type="InterPro" id="IPR036097">
    <property type="entry name" value="HisK_dim/P_sf"/>
</dbReference>
<keyword evidence="16" id="KW-0131">Cell cycle</keyword>
<keyword evidence="14" id="KW-0902">Two-component regulatory system</keyword>
<comment type="subcellular location">
    <subcellularLocation>
        <location evidence="2">Cell membrane</location>
        <topology evidence="2">Multi-pass membrane protein</topology>
    </subcellularLocation>
</comment>
<evidence type="ECO:0000259" key="23">
    <source>
        <dbReference type="PROSITE" id="PS50110"/>
    </source>
</evidence>
<comment type="caution">
    <text evidence="25">The sequence shown here is derived from an EMBL/GenBank/DDBJ whole genome shotgun (WGS) entry which is preliminary data.</text>
</comment>
<dbReference type="Gene3D" id="3.40.50.2300">
    <property type="match status" value="1"/>
</dbReference>
<evidence type="ECO:0000256" key="15">
    <source>
        <dbReference type="ARBA" id="ARBA00023136"/>
    </source>
</evidence>
<evidence type="ECO:0000313" key="25">
    <source>
        <dbReference type="EMBL" id="KAB2952634.1"/>
    </source>
</evidence>
<evidence type="ECO:0000256" key="6">
    <source>
        <dbReference type="ARBA" id="ARBA00022475"/>
    </source>
</evidence>
<evidence type="ECO:0000256" key="14">
    <source>
        <dbReference type="ARBA" id="ARBA00023012"/>
    </source>
</evidence>
<comment type="similarity">
    <text evidence="3">In the N-terminal section; belongs to the phytochrome family.</text>
</comment>
<sequence length="821" mass="92811">MERLPLRLVLIVPFVIQLMIVVGLTGWLSWKNGQEAVSDVTTKLRSEITERIYDHLKNHMDTPPLVNQLNANVLETNMLDLQNKEERERFFYHQIKSFPDIAYTFIGTTEGHFFGTRRMPNGDLEQVIVDNKTGPNSHYYTIDPTGVAEELTEVFQNYDPRTRPWYQAAVEAEQPTWSGIYRHFVFTDLAITSAHPLYNKEGTLYGVLGVDYVLSGLNDFLNSLQVGETGMTYIMERNGQMIATSTMERTFRMNDNGTMKRLMAVQSSTPVVAEVTNFLESYYGSLESIYASEQLEFSVKGEKQYIQVTPFQEYGLDWLILCVVPEKDFMGYIQKNTEITLYLIGAALLIAILVGIATSQWVIRPIVEMNDAAKEYAKGKWNYPLQINRDDEVGQLGKTFQQMAKQLAELFGHLEDKVEERTRELEQKNEELIEANQKKEMAAQAKAAFLANMSHEIRTPMNAILGFTEIMQDQVKDEQEARYLNYISSNGETLLRIINDILDLSKIEAGRIEIQHRPTDLKNLFNEVQMAFLHLLEAKGVEMKMEIASNIPAKVMIDDVRLRQVLFNLLGNAVKFTHSGYIAINVQQGSSVNADGTFDLIFAVQDSGIGIEESQKQAIFDAFVQQKGQDTGQYGGTGLGLAITKRLVEIMDGSITVESEVGQGSTFQVLLRGIAPVQQVSAVEDGLDDIDTEKIRFSQSTLLIVDDIETNRQLLKDYLQDHNLRVIEAKDGREALESIALYQPQLILLDMKLPILSGYEVMEVLQMDDELSHIPVVACTASVLEEEEATVRKAGCVGFLRKPVSKKELVSELARFLPYEN</sequence>
<evidence type="ECO:0000256" key="13">
    <source>
        <dbReference type="ARBA" id="ARBA00022989"/>
    </source>
</evidence>
<dbReference type="CDD" id="cd16922">
    <property type="entry name" value="HATPase_EvgS-ArcB-TorS-like"/>
    <property type="match status" value="1"/>
</dbReference>
<dbReference type="SMART" id="SM00388">
    <property type="entry name" value="HisKA"/>
    <property type="match status" value="1"/>
</dbReference>
<evidence type="ECO:0000256" key="12">
    <source>
        <dbReference type="ARBA" id="ARBA00022840"/>
    </source>
</evidence>
<feature type="domain" description="Response regulatory" evidence="23">
    <location>
        <begin position="701"/>
        <end position="817"/>
    </location>
</feature>
<evidence type="ECO:0000256" key="2">
    <source>
        <dbReference type="ARBA" id="ARBA00004651"/>
    </source>
</evidence>
<dbReference type="AlphaFoldDB" id="A0A6I0F0M5"/>
<evidence type="ECO:0000256" key="5">
    <source>
        <dbReference type="ARBA" id="ARBA00018672"/>
    </source>
</evidence>
<dbReference type="Pfam" id="PF00672">
    <property type="entry name" value="HAMP"/>
    <property type="match status" value="1"/>
</dbReference>
<dbReference type="RefSeq" id="WP_151619911.1">
    <property type="nucleotide sequence ID" value="NZ_WBXO01000005.1"/>
</dbReference>
<feature type="domain" description="Histidine kinase" evidence="22">
    <location>
        <begin position="452"/>
        <end position="675"/>
    </location>
</feature>
<keyword evidence="8" id="KW-0808">Transferase</keyword>
<dbReference type="CDD" id="cd12913">
    <property type="entry name" value="PDC1_MCP_like"/>
    <property type="match status" value="1"/>
</dbReference>
<dbReference type="PROSITE" id="PS50885">
    <property type="entry name" value="HAMP"/>
    <property type="match status" value="1"/>
</dbReference>
<comment type="function">
    <text evidence="17">May play the central regulatory role in sporulation. It may be an element of the effector pathway responsible for the activation of sporulation genes in response to nutritional stress. Spo0A may act in concert with spo0H (a sigma factor) to control the expression of some genes that are critical to the sporulation process.</text>
</comment>
<dbReference type="GO" id="GO:0005886">
    <property type="term" value="C:plasma membrane"/>
    <property type="evidence" value="ECO:0007669"/>
    <property type="project" value="UniProtKB-SubCell"/>
</dbReference>
<dbReference type="SUPFAM" id="SSF103190">
    <property type="entry name" value="Sensory domain-like"/>
    <property type="match status" value="1"/>
</dbReference>
<dbReference type="SMART" id="SM00304">
    <property type="entry name" value="HAMP"/>
    <property type="match status" value="1"/>
</dbReference>
<dbReference type="InterPro" id="IPR033479">
    <property type="entry name" value="dCache_1"/>
</dbReference>
<evidence type="ECO:0000256" key="20">
    <source>
        <dbReference type="SAM" id="Coils"/>
    </source>
</evidence>
<keyword evidence="20" id="KW-0175">Coiled coil</keyword>
<protein>
    <recommendedName>
        <fullName evidence="18">Circadian input-output histidine kinase CikA</fullName>
        <ecNumber evidence="4">2.7.13.3</ecNumber>
    </recommendedName>
    <alternativeName>
        <fullName evidence="5">Stage 0 sporulation protein A homolog</fullName>
    </alternativeName>
</protein>
<dbReference type="GO" id="GO:0000155">
    <property type="term" value="F:phosphorelay sensor kinase activity"/>
    <property type="evidence" value="ECO:0007669"/>
    <property type="project" value="InterPro"/>
</dbReference>
<dbReference type="PROSITE" id="PS50110">
    <property type="entry name" value="RESPONSE_REGULATORY"/>
    <property type="match status" value="1"/>
</dbReference>
<dbReference type="SMART" id="SM00387">
    <property type="entry name" value="HATPase_c"/>
    <property type="match status" value="1"/>
</dbReference>
<dbReference type="Gene3D" id="3.30.565.10">
    <property type="entry name" value="Histidine kinase-like ATPase, C-terminal domain"/>
    <property type="match status" value="1"/>
</dbReference>
<dbReference type="Gene3D" id="1.10.287.130">
    <property type="match status" value="1"/>
</dbReference>
<keyword evidence="15 21" id="KW-0472">Membrane</keyword>
<accession>A0A6I0F0M5</accession>
<feature type="transmembrane region" description="Helical" evidence="21">
    <location>
        <begin position="339"/>
        <end position="363"/>
    </location>
</feature>
<dbReference type="InterPro" id="IPR036890">
    <property type="entry name" value="HATPase_C_sf"/>
</dbReference>
<keyword evidence="13 21" id="KW-1133">Transmembrane helix</keyword>
<dbReference type="InterPro" id="IPR004358">
    <property type="entry name" value="Sig_transdc_His_kin-like_C"/>
</dbReference>
<proteinExistence type="inferred from homology"/>
<keyword evidence="7 19" id="KW-0597">Phosphoprotein</keyword>
<dbReference type="FunFam" id="3.30.565.10:FF:000010">
    <property type="entry name" value="Sensor histidine kinase RcsC"/>
    <property type="match status" value="1"/>
</dbReference>
<dbReference type="InterPro" id="IPR001789">
    <property type="entry name" value="Sig_transdc_resp-reg_receiver"/>
</dbReference>
<keyword evidence="11" id="KW-0418">Kinase</keyword>
<evidence type="ECO:0000256" key="10">
    <source>
        <dbReference type="ARBA" id="ARBA00022741"/>
    </source>
</evidence>
<dbReference type="SUPFAM" id="SSF52172">
    <property type="entry name" value="CheY-like"/>
    <property type="match status" value="1"/>
</dbReference>
<dbReference type="CDD" id="cd06225">
    <property type="entry name" value="HAMP"/>
    <property type="match status" value="1"/>
</dbReference>
<dbReference type="InterPro" id="IPR003661">
    <property type="entry name" value="HisK_dim/P_dom"/>
</dbReference>
<keyword evidence="26" id="KW-1185">Reference proteome</keyword>
<name>A0A6I0F0M5_9FIRM</name>
<keyword evidence="9 21" id="KW-0812">Transmembrane</keyword>
<keyword evidence="6" id="KW-1003">Cell membrane</keyword>
<dbReference type="InterPro" id="IPR011006">
    <property type="entry name" value="CheY-like_superfamily"/>
</dbReference>
<evidence type="ECO:0000256" key="11">
    <source>
        <dbReference type="ARBA" id="ARBA00022777"/>
    </source>
</evidence>